<organism evidence="2 3">
    <name type="scientific">Salinirubellus salinus</name>
    <dbReference type="NCBI Taxonomy" id="1364945"/>
    <lineage>
        <taxon>Archaea</taxon>
        <taxon>Methanobacteriati</taxon>
        <taxon>Methanobacteriota</taxon>
        <taxon>Stenosarchaea group</taxon>
        <taxon>Halobacteria</taxon>
        <taxon>Halobacteriales</taxon>
        <taxon>Natronomonadaceae</taxon>
        <taxon>Salinirubellus</taxon>
    </lineage>
</organism>
<evidence type="ECO:0000313" key="2">
    <source>
        <dbReference type="EMBL" id="UWM55332.1"/>
    </source>
</evidence>
<keyword evidence="1" id="KW-0472">Membrane</keyword>
<feature type="transmembrane region" description="Helical" evidence="1">
    <location>
        <begin position="154"/>
        <end position="174"/>
    </location>
</feature>
<feature type="transmembrane region" description="Helical" evidence="1">
    <location>
        <begin position="122"/>
        <end position="142"/>
    </location>
</feature>
<name>A0A9E7R493_9EURY</name>
<protein>
    <submittedName>
        <fullName evidence="2">Uncharacterized protein</fullName>
    </submittedName>
</protein>
<dbReference type="Proteomes" id="UP001057580">
    <property type="component" value="Chromosome"/>
</dbReference>
<dbReference type="AlphaFoldDB" id="A0A9E7R493"/>
<reference evidence="2" key="1">
    <citation type="submission" date="2022-09" db="EMBL/GenBank/DDBJ databases">
        <title>Diverse halophilic archaea isolated from saline environments.</title>
        <authorList>
            <person name="Cui H.-L."/>
        </authorList>
    </citation>
    <scope>NUCLEOTIDE SEQUENCE</scope>
    <source>
        <strain evidence="2">ZS-35-S2</strain>
    </source>
</reference>
<proteinExistence type="predicted"/>
<feature type="transmembrane region" description="Helical" evidence="1">
    <location>
        <begin position="58"/>
        <end position="78"/>
    </location>
</feature>
<feature type="transmembrane region" description="Helical" evidence="1">
    <location>
        <begin position="90"/>
        <end position="110"/>
    </location>
</feature>
<accession>A0A9E7R493</accession>
<dbReference type="RefSeq" id="WP_260594424.1">
    <property type="nucleotide sequence ID" value="NZ_CP104003.1"/>
</dbReference>
<feature type="transmembrane region" description="Helical" evidence="1">
    <location>
        <begin position="216"/>
        <end position="237"/>
    </location>
</feature>
<keyword evidence="1" id="KW-1133">Transmembrane helix</keyword>
<sequence>MATEARERDGVLDGIRVDVVRLHETWMELVFPRQRGKQHSVLGKWKPRTSADKVKYRVWGALGALVVAVLYPLMLVGLATRFYARRFDSAATRLGLVGVVLGFVVLWGALTALARVQFDPRGFYAVAAASIVAVLSSIVAVTSATRGGRASTVLVAYPAGMTALFLPPVVAALFSEMLGTLIFPRSVTIAEVLLNTVARSLGVEQFFRQRFELEGLGYVLLWFGIAVPLGWVLGLLVSLADLARPKGDDESSGGSGTETGDA</sequence>
<gene>
    <name evidence="2" type="ORF">N0B31_03380</name>
</gene>
<dbReference type="EMBL" id="CP104003">
    <property type="protein sequence ID" value="UWM55332.1"/>
    <property type="molecule type" value="Genomic_DNA"/>
</dbReference>
<dbReference type="KEGG" id="ssai:N0B31_03380"/>
<keyword evidence="1" id="KW-0812">Transmembrane</keyword>
<dbReference type="GeneID" id="74941432"/>
<evidence type="ECO:0000256" key="1">
    <source>
        <dbReference type="SAM" id="Phobius"/>
    </source>
</evidence>
<keyword evidence="3" id="KW-1185">Reference proteome</keyword>
<evidence type="ECO:0000313" key="3">
    <source>
        <dbReference type="Proteomes" id="UP001057580"/>
    </source>
</evidence>